<sequence length="115" mass="13066">MNYLKEFSILLVCLLMGVVVNYFFSTPIPMVVWGMIFLFLGLIFKVVKVKDVEETSKGLLKYFAFFFLPAGVEIMKEYKSMDGKALELVIVVSISTIITLAVTALVVEFVIRRLK</sequence>
<comment type="subcellular location">
    <subcellularLocation>
        <location evidence="1">Cell membrane</location>
        <topology evidence="1">Multi-pass membrane protein</topology>
    </subcellularLocation>
</comment>
<dbReference type="AlphaFoldDB" id="A0A1W1V2R1"/>
<evidence type="ECO:0000256" key="2">
    <source>
        <dbReference type="ARBA" id="ARBA00022475"/>
    </source>
</evidence>
<dbReference type="Proteomes" id="UP000192368">
    <property type="component" value="Unassembled WGS sequence"/>
</dbReference>
<keyword evidence="2" id="KW-1003">Cell membrane</keyword>
<protein>
    <submittedName>
        <fullName evidence="7">Holin-like protein</fullName>
    </submittedName>
</protein>
<keyword evidence="5 6" id="KW-0472">Membrane</keyword>
<keyword evidence="8" id="KW-1185">Reference proteome</keyword>
<keyword evidence="4 6" id="KW-1133">Transmembrane helix</keyword>
<dbReference type="InterPro" id="IPR005538">
    <property type="entry name" value="LrgA/CidA"/>
</dbReference>
<name>A0A1W1V2R1_PEPAS</name>
<feature type="transmembrane region" description="Helical" evidence="6">
    <location>
        <begin position="30"/>
        <end position="47"/>
    </location>
</feature>
<dbReference type="Pfam" id="PF03788">
    <property type="entry name" value="LrgA"/>
    <property type="match status" value="1"/>
</dbReference>
<reference evidence="8" key="1">
    <citation type="submission" date="2017-04" db="EMBL/GenBank/DDBJ databases">
        <authorList>
            <person name="Varghese N."/>
            <person name="Submissions S."/>
        </authorList>
    </citation>
    <scope>NUCLEOTIDE SEQUENCE [LARGE SCALE GENOMIC DNA]</scope>
    <source>
        <strain evidence="8">DSM 20463</strain>
    </source>
</reference>
<feature type="transmembrane region" description="Helical" evidence="6">
    <location>
        <begin position="88"/>
        <end position="111"/>
    </location>
</feature>
<dbReference type="GO" id="GO:0005886">
    <property type="term" value="C:plasma membrane"/>
    <property type="evidence" value="ECO:0007669"/>
    <property type="project" value="UniProtKB-SubCell"/>
</dbReference>
<feature type="transmembrane region" description="Helical" evidence="6">
    <location>
        <begin position="7"/>
        <end position="24"/>
    </location>
</feature>
<evidence type="ECO:0000313" key="8">
    <source>
        <dbReference type="Proteomes" id="UP000192368"/>
    </source>
</evidence>
<evidence type="ECO:0000313" key="7">
    <source>
        <dbReference type="EMBL" id="SMB87612.1"/>
    </source>
</evidence>
<evidence type="ECO:0000256" key="6">
    <source>
        <dbReference type="SAM" id="Phobius"/>
    </source>
</evidence>
<evidence type="ECO:0000256" key="4">
    <source>
        <dbReference type="ARBA" id="ARBA00022989"/>
    </source>
</evidence>
<dbReference type="PANTHER" id="PTHR33931:SF2">
    <property type="entry name" value="HOLIN-LIKE PROTEIN CIDA"/>
    <property type="match status" value="1"/>
</dbReference>
<proteinExistence type="predicted"/>
<dbReference type="PANTHER" id="PTHR33931">
    <property type="entry name" value="HOLIN-LIKE PROTEIN CIDA-RELATED"/>
    <property type="match status" value="1"/>
</dbReference>
<dbReference type="STRING" id="573058.SAMN00017477_1205"/>
<dbReference type="EMBL" id="FWWR01000009">
    <property type="protein sequence ID" value="SMB87612.1"/>
    <property type="molecule type" value="Genomic_DNA"/>
</dbReference>
<evidence type="ECO:0000256" key="3">
    <source>
        <dbReference type="ARBA" id="ARBA00022692"/>
    </source>
</evidence>
<dbReference type="OrthoDB" id="3176438at2"/>
<evidence type="ECO:0000256" key="5">
    <source>
        <dbReference type="ARBA" id="ARBA00023136"/>
    </source>
</evidence>
<feature type="transmembrane region" description="Helical" evidence="6">
    <location>
        <begin position="59"/>
        <end position="76"/>
    </location>
</feature>
<gene>
    <name evidence="7" type="ORF">SAMN00017477_1205</name>
</gene>
<dbReference type="RefSeq" id="WP_144017948.1">
    <property type="nucleotide sequence ID" value="NZ_FWWR01000009.1"/>
</dbReference>
<organism evidence="7 8">
    <name type="scientific">Peptoniphilus asaccharolyticus DSM 20463</name>
    <dbReference type="NCBI Taxonomy" id="573058"/>
    <lineage>
        <taxon>Bacteria</taxon>
        <taxon>Bacillati</taxon>
        <taxon>Bacillota</taxon>
        <taxon>Tissierellia</taxon>
        <taxon>Tissierellales</taxon>
        <taxon>Peptoniphilaceae</taxon>
        <taxon>Peptoniphilus</taxon>
    </lineage>
</organism>
<keyword evidence="3 6" id="KW-0812">Transmembrane</keyword>
<accession>A0A1W1V2R1</accession>
<evidence type="ECO:0000256" key="1">
    <source>
        <dbReference type="ARBA" id="ARBA00004651"/>
    </source>
</evidence>